<dbReference type="Gene3D" id="2.40.30.170">
    <property type="match status" value="1"/>
</dbReference>
<evidence type="ECO:0000256" key="2">
    <source>
        <dbReference type="ARBA" id="ARBA00023054"/>
    </source>
</evidence>
<dbReference type="InterPro" id="IPR011053">
    <property type="entry name" value="Single_hybrid_motif"/>
</dbReference>
<protein>
    <submittedName>
        <fullName evidence="6">Uncharacterized protein</fullName>
    </submittedName>
</protein>
<comment type="caution">
    <text evidence="6">The sequence shown here is derived from an EMBL/GenBank/DDBJ whole genome shotgun (WGS) entry which is preliminary data.</text>
</comment>
<dbReference type="Proteomes" id="UP000003277">
    <property type="component" value="Unassembled WGS sequence"/>
</dbReference>
<dbReference type="AlphaFoldDB" id="H1D1I5"/>
<proteinExistence type="predicted"/>
<dbReference type="InterPro" id="IPR058624">
    <property type="entry name" value="MdtA-like_HH"/>
</dbReference>
<evidence type="ECO:0000259" key="5">
    <source>
        <dbReference type="Pfam" id="PF25917"/>
    </source>
</evidence>
<dbReference type="PANTHER" id="PTHR32347:SF29">
    <property type="entry name" value="UPF0194 MEMBRANE PROTEIN YBHG"/>
    <property type="match status" value="1"/>
</dbReference>
<gene>
    <name evidence="6" type="ORF">HMPREF9453_01473</name>
</gene>
<keyword evidence="7" id="KW-1185">Reference proteome</keyword>
<keyword evidence="2 3" id="KW-0175">Coiled coil</keyword>
<dbReference type="STRING" id="742743.HMPREF9453_01473"/>
<dbReference type="EMBL" id="ADLT01000049">
    <property type="protein sequence ID" value="EHO62608.1"/>
    <property type="molecule type" value="Genomic_DNA"/>
</dbReference>
<dbReference type="InterPro" id="IPR058625">
    <property type="entry name" value="MdtA-like_BSH"/>
</dbReference>
<dbReference type="PATRIC" id="fig|742743.3.peg.1505"/>
<name>H1D1I5_9FIRM</name>
<dbReference type="Gene3D" id="1.10.287.470">
    <property type="entry name" value="Helix hairpin bin"/>
    <property type="match status" value="1"/>
</dbReference>
<dbReference type="SUPFAM" id="SSF51230">
    <property type="entry name" value="Single hybrid motif"/>
    <property type="match status" value="1"/>
</dbReference>
<dbReference type="Pfam" id="PF25917">
    <property type="entry name" value="BSH_RND"/>
    <property type="match status" value="1"/>
</dbReference>
<dbReference type="SUPFAM" id="SSF111369">
    <property type="entry name" value="HlyD-like secretion proteins"/>
    <property type="match status" value="1"/>
</dbReference>
<evidence type="ECO:0000256" key="3">
    <source>
        <dbReference type="SAM" id="Coils"/>
    </source>
</evidence>
<comment type="subcellular location">
    <subcellularLocation>
        <location evidence="1">Cell envelope</location>
    </subcellularLocation>
</comment>
<dbReference type="InterPro" id="IPR050465">
    <property type="entry name" value="UPF0194_transport"/>
</dbReference>
<dbReference type="eggNOG" id="COG1566">
    <property type="taxonomic scope" value="Bacteria"/>
</dbReference>
<dbReference type="Pfam" id="PF25876">
    <property type="entry name" value="HH_MFP_RND"/>
    <property type="match status" value="1"/>
</dbReference>
<dbReference type="OrthoDB" id="1634554at2"/>
<dbReference type="RefSeq" id="WP_008859967.1">
    <property type="nucleotide sequence ID" value="NZ_JH591188.1"/>
</dbReference>
<feature type="domain" description="Multidrug resistance protein MdtA-like alpha-helical hairpin" evidence="4">
    <location>
        <begin position="128"/>
        <end position="184"/>
    </location>
</feature>
<dbReference type="HOGENOM" id="CLU_018816_6_2_9"/>
<sequence length="370" mass="41089">MDMHSKPVKIGLFFLGLIAVCGLVLLFKGNDAVAMAKEKRDGIVTAEQIKVSFDSVSGRLLKENVKEGDRVKKGDVLMVMDPTDTDLDIKKLRSQIAQLDAQISSMAGSIDVAYQKADTDEVETHRQIDQQKAVLASSEAVYENKLSDYNRKRQLVEAGAISQLEMDNITASLRTAEADVRAQQELLHKLLGGAEDRDNTEDIALLTIAQERQSADNKANDLESLRQQKKQLEVALEQKEVNKKRLILRAPEDGKILKVIAKEGEMVSANTPVILLESSRYYYDIYVNEVEKGQMKEGDRLTGHTVSGNREVPGTVRLIAKAPGFADFKMSREKSSADLTAFQIRTYIDPVPGVIPGMTVEVNRHEFTGR</sequence>
<evidence type="ECO:0000256" key="1">
    <source>
        <dbReference type="ARBA" id="ARBA00004196"/>
    </source>
</evidence>
<feature type="coiled-coil region" evidence="3">
    <location>
        <begin position="208"/>
        <end position="249"/>
    </location>
</feature>
<feature type="domain" description="Multidrug resistance protein MdtA-like barrel-sandwich hybrid" evidence="5">
    <location>
        <begin position="56"/>
        <end position="272"/>
    </location>
</feature>
<reference evidence="6 7" key="1">
    <citation type="submission" date="2011-11" db="EMBL/GenBank/DDBJ databases">
        <title>The Genome Sequence of Dialister succinatiphilus YIT 11850.</title>
        <authorList>
            <consortium name="The Broad Institute Genome Sequencing Platform"/>
            <person name="Earl A."/>
            <person name="Ward D."/>
            <person name="Feldgarden M."/>
            <person name="Gevers D."/>
            <person name="Morotomi M."/>
            <person name="Young S.K."/>
            <person name="Zeng Q."/>
            <person name="Gargeya S."/>
            <person name="Fitzgerald M."/>
            <person name="Haas B."/>
            <person name="Abouelleil A."/>
            <person name="Alvarado L."/>
            <person name="Arachchi H.M."/>
            <person name="Berlin A."/>
            <person name="Brown A."/>
            <person name="Chapman S.B."/>
            <person name="Dunbar C."/>
            <person name="Gearin G."/>
            <person name="Goldberg J."/>
            <person name="Griggs A."/>
            <person name="Gujja S."/>
            <person name="Heiman D."/>
            <person name="Howarth C."/>
            <person name="Lui A."/>
            <person name="MacDonald P.J.P."/>
            <person name="Montmayeur A."/>
            <person name="Murphy C."/>
            <person name="Neiman D."/>
            <person name="Pearson M."/>
            <person name="Priest M."/>
            <person name="Roberts A."/>
            <person name="Saif S."/>
            <person name="Shea T."/>
            <person name="Sisk P."/>
            <person name="Stolte C."/>
            <person name="Sykes S."/>
            <person name="Wortman J."/>
            <person name="Nusbaum C."/>
            <person name="Birren B."/>
        </authorList>
    </citation>
    <scope>NUCLEOTIDE SEQUENCE [LARGE SCALE GENOMIC DNA]</scope>
    <source>
        <strain evidence="6 7">YIT 11850</strain>
    </source>
</reference>
<accession>H1D1I5</accession>
<dbReference type="Gene3D" id="2.40.50.100">
    <property type="match status" value="1"/>
</dbReference>
<evidence type="ECO:0000313" key="7">
    <source>
        <dbReference type="Proteomes" id="UP000003277"/>
    </source>
</evidence>
<dbReference type="GO" id="GO:0030313">
    <property type="term" value="C:cell envelope"/>
    <property type="evidence" value="ECO:0007669"/>
    <property type="project" value="UniProtKB-SubCell"/>
</dbReference>
<evidence type="ECO:0000259" key="4">
    <source>
        <dbReference type="Pfam" id="PF25876"/>
    </source>
</evidence>
<dbReference type="PANTHER" id="PTHR32347">
    <property type="entry name" value="EFFLUX SYSTEM COMPONENT YKNX-RELATED"/>
    <property type="match status" value="1"/>
</dbReference>
<evidence type="ECO:0000313" key="6">
    <source>
        <dbReference type="EMBL" id="EHO62608.1"/>
    </source>
</evidence>
<organism evidence="6 7">
    <name type="scientific">Dialister succinatiphilus YIT 11850</name>
    <dbReference type="NCBI Taxonomy" id="742743"/>
    <lineage>
        <taxon>Bacteria</taxon>
        <taxon>Bacillati</taxon>
        <taxon>Bacillota</taxon>
        <taxon>Negativicutes</taxon>
        <taxon>Veillonellales</taxon>
        <taxon>Veillonellaceae</taxon>
        <taxon>Dialister</taxon>
    </lineage>
</organism>